<name>A0A0C1VMJ7_9VIBR</name>
<reference evidence="1 2" key="1">
    <citation type="submission" date="2014-07" db="EMBL/GenBank/DDBJ databases">
        <title>Unique and conserved regions in Vibrio harveyi and related species in comparison with the shrimp pathogen Vibrio harveyi CAIM 1792.</title>
        <authorList>
            <person name="Espinoza-Valles I."/>
            <person name="Vora G."/>
            <person name="Leekitcharoenphon P."/>
            <person name="Ussery D."/>
            <person name="Hoj L."/>
            <person name="Gomez-Gil B."/>
        </authorList>
    </citation>
    <scope>NUCLEOTIDE SEQUENCE [LARGE SCALE GENOMIC DNA]</scope>
    <source>
        <strain evidence="2">CAIM 1854 / LMG 25443</strain>
    </source>
</reference>
<dbReference type="NCBIfam" id="TIGR00022">
    <property type="entry name" value="YhcH/YjgK/YiaL family protein"/>
    <property type="match status" value="1"/>
</dbReference>
<dbReference type="PANTHER" id="PTHR34986">
    <property type="entry name" value="EVOLVED BETA-GALACTOSIDASE SUBUNIT BETA"/>
    <property type="match status" value="1"/>
</dbReference>
<dbReference type="AlphaFoldDB" id="A0A0C1VMJ7"/>
<comment type="caution">
    <text evidence="1">The sequence shown here is derived from an EMBL/GenBank/DDBJ whole genome shotgun (WGS) entry which is preliminary data.</text>
</comment>
<dbReference type="Pfam" id="PF04074">
    <property type="entry name" value="DUF386"/>
    <property type="match status" value="1"/>
</dbReference>
<accession>A0A0C1VMJ7</accession>
<dbReference type="GO" id="GO:0044010">
    <property type="term" value="P:single-species biofilm formation"/>
    <property type="evidence" value="ECO:0007669"/>
    <property type="project" value="TreeGrafter"/>
</dbReference>
<dbReference type="EMBL" id="JPRD01000043">
    <property type="protein sequence ID" value="KIF51053.1"/>
    <property type="molecule type" value="Genomic_DNA"/>
</dbReference>
<dbReference type="GO" id="GO:0005829">
    <property type="term" value="C:cytosol"/>
    <property type="evidence" value="ECO:0007669"/>
    <property type="project" value="TreeGrafter"/>
</dbReference>
<sequence>MHTGHLAHLTFLSYLSPKLQSVIEIAKDKLSTPIENGKYELFGESAFMMVVEEQTQPLEHRRSEIHRNYLDVQILLEGEEVFGYSLNPFTAIEEDLLTDKDVAFSEQLVDEKFIKVGAGEFIIFYPGQPHRPLVATETGPASVRKAIIKVHKDFL</sequence>
<dbReference type="SUPFAM" id="SSF51197">
    <property type="entry name" value="Clavaminate synthase-like"/>
    <property type="match status" value="1"/>
</dbReference>
<proteinExistence type="predicted"/>
<evidence type="ECO:0008006" key="3">
    <source>
        <dbReference type="Google" id="ProtNLM"/>
    </source>
</evidence>
<evidence type="ECO:0000313" key="2">
    <source>
        <dbReference type="Proteomes" id="UP000031586"/>
    </source>
</evidence>
<dbReference type="PATRIC" id="fig|1229493.5.peg.3726"/>
<dbReference type="Proteomes" id="UP000031586">
    <property type="component" value="Unassembled WGS sequence"/>
</dbReference>
<organism evidence="1 2">
    <name type="scientific">Vibrio owensii CAIM 1854 = LMG 25443</name>
    <dbReference type="NCBI Taxonomy" id="1229493"/>
    <lineage>
        <taxon>Bacteria</taxon>
        <taxon>Pseudomonadati</taxon>
        <taxon>Pseudomonadota</taxon>
        <taxon>Gammaproteobacteria</taxon>
        <taxon>Vibrionales</taxon>
        <taxon>Vibrionaceae</taxon>
        <taxon>Vibrio</taxon>
    </lineage>
</organism>
<dbReference type="InterPro" id="IPR004375">
    <property type="entry name" value="NanQ/TabA/YiaL"/>
</dbReference>
<protein>
    <recommendedName>
        <fullName evidence="3">YhcH/YjgK/YiaL family protein</fullName>
    </recommendedName>
</protein>
<dbReference type="PANTHER" id="PTHR34986:SF4">
    <property type="entry name" value="EVOLVED BETA-GALACTOSIDASE SUBUNIT BETA-RELATED"/>
    <property type="match status" value="1"/>
</dbReference>
<dbReference type="Gene3D" id="2.60.120.370">
    <property type="entry name" value="YhcH/YjgK/YiaL"/>
    <property type="match status" value="1"/>
</dbReference>
<dbReference type="RefSeq" id="WP_020197877.1">
    <property type="nucleotide sequence ID" value="NZ_BAOH01000152.1"/>
</dbReference>
<evidence type="ECO:0000313" key="1">
    <source>
        <dbReference type="EMBL" id="KIF51053.1"/>
    </source>
</evidence>
<gene>
    <name evidence="1" type="ORF">H735_21630</name>
</gene>
<dbReference type="InterPro" id="IPR037012">
    <property type="entry name" value="NanQ/TabA/YiaL_sf"/>
</dbReference>